<sequence length="301" mass="33778">MNLPGDVFQGHVTRAVARMSSENGNKIHRACSRRGHSNAPRRRSARLKDYVNALGQSEHTNDMTALEVAIPGDRLEEEKNRKRVMRLACTRENNIEVAILDLNPLRRCFVVVSRDALDLPGILEGLCTPAKIEMSEFSAAGSLTRNNPANVIAKLSDWQHLLLSRPTSTGIGMRACEDILRKSLHMNIFISGRKAKHVQPLRKRFEIGFNNVYLQTVGERISAPTVEQFLFAPSPVSCYQLSQCAYLSRMGHLCNHTIVKQGRIKPIACAHHFNTILRVLEPDDNVIILLSIARSRVSVWI</sequence>
<dbReference type="EMBL" id="KZ293756">
    <property type="protein sequence ID" value="PBK79934.1"/>
    <property type="molecule type" value="Genomic_DNA"/>
</dbReference>
<protein>
    <submittedName>
        <fullName evidence="1">Uncharacterized protein</fullName>
    </submittedName>
</protein>
<proteinExistence type="predicted"/>
<evidence type="ECO:0000313" key="2">
    <source>
        <dbReference type="Proteomes" id="UP000217790"/>
    </source>
</evidence>
<organism evidence="1 2">
    <name type="scientific">Armillaria gallica</name>
    <name type="common">Bulbous honey fungus</name>
    <name type="synonym">Armillaria bulbosa</name>
    <dbReference type="NCBI Taxonomy" id="47427"/>
    <lineage>
        <taxon>Eukaryota</taxon>
        <taxon>Fungi</taxon>
        <taxon>Dikarya</taxon>
        <taxon>Basidiomycota</taxon>
        <taxon>Agaricomycotina</taxon>
        <taxon>Agaricomycetes</taxon>
        <taxon>Agaricomycetidae</taxon>
        <taxon>Agaricales</taxon>
        <taxon>Marasmiineae</taxon>
        <taxon>Physalacriaceae</taxon>
        <taxon>Armillaria</taxon>
    </lineage>
</organism>
<dbReference type="Proteomes" id="UP000217790">
    <property type="component" value="Unassembled WGS sequence"/>
</dbReference>
<evidence type="ECO:0000313" key="1">
    <source>
        <dbReference type="EMBL" id="PBK79934.1"/>
    </source>
</evidence>
<accession>A0A2H3CF29</accession>
<name>A0A2H3CF29_ARMGA</name>
<dbReference type="AlphaFoldDB" id="A0A2H3CF29"/>
<keyword evidence="2" id="KW-1185">Reference proteome</keyword>
<reference evidence="2" key="1">
    <citation type="journal article" date="2017" name="Nat. Ecol. Evol.">
        <title>Genome expansion and lineage-specific genetic innovations in the forest pathogenic fungi Armillaria.</title>
        <authorList>
            <person name="Sipos G."/>
            <person name="Prasanna A.N."/>
            <person name="Walter M.C."/>
            <person name="O'Connor E."/>
            <person name="Balint B."/>
            <person name="Krizsan K."/>
            <person name="Kiss B."/>
            <person name="Hess J."/>
            <person name="Varga T."/>
            <person name="Slot J."/>
            <person name="Riley R."/>
            <person name="Boka B."/>
            <person name="Rigling D."/>
            <person name="Barry K."/>
            <person name="Lee J."/>
            <person name="Mihaltcheva S."/>
            <person name="LaButti K."/>
            <person name="Lipzen A."/>
            <person name="Waldron R."/>
            <person name="Moloney N.M."/>
            <person name="Sperisen C."/>
            <person name="Kredics L."/>
            <person name="Vagvoelgyi C."/>
            <person name="Patrignani A."/>
            <person name="Fitzpatrick D."/>
            <person name="Nagy I."/>
            <person name="Doyle S."/>
            <person name="Anderson J.B."/>
            <person name="Grigoriev I.V."/>
            <person name="Gueldener U."/>
            <person name="Muensterkoetter M."/>
            <person name="Nagy L.G."/>
        </authorList>
    </citation>
    <scope>NUCLEOTIDE SEQUENCE [LARGE SCALE GENOMIC DNA]</scope>
    <source>
        <strain evidence="2">Ar21-2</strain>
    </source>
</reference>
<dbReference type="InParanoid" id="A0A2H3CF29"/>
<gene>
    <name evidence="1" type="ORF">ARMGADRAFT_1040413</name>
</gene>